<evidence type="ECO:0000256" key="1">
    <source>
        <dbReference type="SAM" id="SignalP"/>
    </source>
</evidence>
<evidence type="ECO:0008006" key="4">
    <source>
        <dbReference type="Google" id="ProtNLM"/>
    </source>
</evidence>
<dbReference type="AlphaFoldDB" id="A0A4V2YV93"/>
<organism evidence="2 3">
    <name type="scientific">Actinomadura rubrisoli</name>
    <dbReference type="NCBI Taxonomy" id="2530368"/>
    <lineage>
        <taxon>Bacteria</taxon>
        <taxon>Bacillati</taxon>
        <taxon>Actinomycetota</taxon>
        <taxon>Actinomycetes</taxon>
        <taxon>Streptosporangiales</taxon>
        <taxon>Thermomonosporaceae</taxon>
        <taxon>Actinomadura</taxon>
    </lineage>
</organism>
<gene>
    <name evidence="2" type="ORF">E1298_25530</name>
</gene>
<dbReference type="Proteomes" id="UP000294513">
    <property type="component" value="Unassembled WGS sequence"/>
</dbReference>
<feature type="chain" id="PRO_5020921893" description="PLAT domain-containing protein" evidence="1">
    <location>
        <begin position="32"/>
        <end position="155"/>
    </location>
</feature>
<keyword evidence="1" id="KW-0732">Signal</keyword>
<evidence type="ECO:0000313" key="2">
    <source>
        <dbReference type="EMBL" id="TDD80577.1"/>
    </source>
</evidence>
<evidence type="ECO:0000313" key="3">
    <source>
        <dbReference type="Proteomes" id="UP000294513"/>
    </source>
</evidence>
<feature type="signal peptide" evidence="1">
    <location>
        <begin position="1"/>
        <end position="31"/>
    </location>
</feature>
<reference evidence="2 3" key="1">
    <citation type="submission" date="2019-03" db="EMBL/GenBank/DDBJ databases">
        <title>Draft genome sequences of novel Actinobacteria.</title>
        <authorList>
            <person name="Sahin N."/>
            <person name="Ay H."/>
            <person name="Saygin H."/>
        </authorList>
    </citation>
    <scope>NUCLEOTIDE SEQUENCE [LARGE SCALE GENOMIC DNA]</scope>
    <source>
        <strain evidence="2 3">H3C3</strain>
    </source>
</reference>
<keyword evidence="3" id="KW-1185">Reference proteome</keyword>
<name>A0A4V2YV93_9ACTN</name>
<sequence>MKNALKRSVAASAVLAALAGGGLSAAPVATAAPGATLVRANVFFHTNNEDKDHDTNVLVIVRDGNGTDSAFIQNDFGHFNDNSNAGPFTMELRNPGLWQSIRSGTTLIRIGPNGNDTWRFNMHVDLLFSDGSHLVTDANGIELDEDRNQQTFGIH</sequence>
<dbReference type="RefSeq" id="WP_131897519.1">
    <property type="nucleotide sequence ID" value="NZ_SMKU01000150.1"/>
</dbReference>
<protein>
    <recommendedName>
        <fullName evidence="4">PLAT domain-containing protein</fullName>
    </recommendedName>
</protein>
<dbReference type="EMBL" id="SMKU01000150">
    <property type="protein sequence ID" value="TDD80577.1"/>
    <property type="molecule type" value="Genomic_DNA"/>
</dbReference>
<dbReference type="OrthoDB" id="4196879at2"/>
<proteinExistence type="predicted"/>
<accession>A0A4V2YV93</accession>
<comment type="caution">
    <text evidence="2">The sequence shown here is derived from an EMBL/GenBank/DDBJ whole genome shotgun (WGS) entry which is preliminary data.</text>
</comment>